<keyword evidence="4" id="KW-0653">Protein transport</keyword>
<dbReference type="Proteomes" id="UP000298127">
    <property type="component" value="Unassembled WGS sequence"/>
</dbReference>
<proteinExistence type="predicted"/>
<dbReference type="RefSeq" id="WP_135118824.1">
    <property type="nucleotide sequence ID" value="NZ_SPQZ01000001.1"/>
</dbReference>
<evidence type="ECO:0000256" key="4">
    <source>
        <dbReference type="ARBA" id="ARBA00022927"/>
    </source>
</evidence>
<keyword evidence="6" id="KW-0811">Translocation</keyword>
<dbReference type="InterPro" id="IPR003369">
    <property type="entry name" value="TatA/B/E"/>
</dbReference>
<evidence type="ECO:0000256" key="3">
    <source>
        <dbReference type="ARBA" id="ARBA00022692"/>
    </source>
</evidence>
<dbReference type="Gene3D" id="1.20.5.3310">
    <property type="match status" value="1"/>
</dbReference>
<evidence type="ECO:0000256" key="7">
    <source>
        <dbReference type="ARBA" id="ARBA00023136"/>
    </source>
</evidence>
<keyword evidence="5" id="KW-1133">Transmembrane helix</keyword>
<evidence type="ECO:0000256" key="6">
    <source>
        <dbReference type="ARBA" id="ARBA00023010"/>
    </source>
</evidence>
<dbReference type="EMBL" id="SPQZ01000001">
    <property type="protein sequence ID" value="TFV99927.1"/>
    <property type="molecule type" value="Genomic_DNA"/>
</dbReference>
<evidence type="ECO:0000256" key="2">
    <source>
        <dbReference type="ARBA" id="ARBA00022448"/>
    </source>
</evidence>
<feature type="region of interest" description="Disordered" evidence="8">
    <location>
        <begin position="87"/>
        <end position="110"/>
    </location>
</feature>
<keyword evidence="7" id="KW-0472">Membrane</keyword>
<feature type="compositionally biased region" description="Polar residues" evidence="8">
    <location>
        <begin position="87"/>
        <end position="104"/>
    </location>
</feature>
<reference evidence="9 10" key="1">
    <citation type="journal article" date="2018" name="J. Microbiol.">
        <title>Leifsonia flava sp. nov., a novel actinobacterium isolated from the rhizosphere of Aquilegia viridiflora.</title>
        <authorList>
            <person name="Cai Y."/>
            <person name="Tao W.Z."/>
            <person name="Ma Y.J."/>
            <person name="Cheng J."/>
            <person name="Zhang M.Y."/>
            <person name="Zhang Y.X."/>
        </authorList>
    </citation>
    <scope>NUCLEOTIDE SEQUENCE [LARGE SCALE GENOMIC DNA]</scope>
    <source>
        <strain evidence="9 10">SYP-B2174</strain>
    </source>
</reference>
<dbReference type="PRINTS" id="PR01506">
    <property type="entry name" value="TATBPROTEIN"/>
</dbReference>
<accession>A0A4Y9R6K0</accession>
<evidence type="ECO:0000256" key="8">
    <source>
        <dbReference type="SAM" id="MobiDB-lite"/>
    </source>
</evidence>
<comment type="subcellular location">
    <subcellularLocation>
        <location evidence="1">Membrane</location>
        <topology evidence="1">Single-pass membrane protein</topology>
    </subcellularLocation>
</comment>
<name>A0A4Y9R6K0_9MICO</name>
<evidence type="ECO:0000256" key="5">
    <source>
        <dbReference type="ARBA" id="ARBA00022989"/>
    </source>
</evidence>
<sequence>MFGLTVEKVVIIGVIAAFLLGPERLPGIAQQLGALVRRLKTLTGSAEQRLRDELGPDFEDVDWRKLDPRQYDPRRIIREALVEDTSASPIARSSSMTRNSTETPAATAAE</sequence>
<comment type="caution">
    <text evidence="9">The sequence shown here is derived from an EMBL/GenBank/DDBJ whole genome shotgun (WGS) entry which is preliminary data.</text>
</comment>
<dbReference type="Pfam" id="PF02416">
    <property type="entry name" value="TatA_B_E"/>
    <property type="match status" value="1"/>
</dbReference>
<protein>
    <submittedName>
        <fullName evidence="9">Sec-independent protein translocase TatB</fullName>
    </submittedName>
</protein>
<gene>
    <name evidence="9" type="ORF">E4M00_01630</name>
</gene>
<evidence type="ECO:0000256" key="1">
    <source>
        <dbReference type="ARBA" id="ARBA00004167"/>
    </source>
</evidence>
<evidence type="ECO:0000313" key="9">
    <source>
        <dbReference type="EMBL" id="TFV99927.1"/>
    </source>
</evidence>
<dbReference type="AlphaFoldDB" id="A0A4Y9R6K0"/>
<dbReference type="GO" id="GO:0016020">
    <property type="term" value="C:membrane"/>
    <property type="evidence" value="ECO:0007669"/>
    <property type="project" value="UniProtKB-ARBA"/>
</dbReference>
<dbReference type="GO" id="GO:0015031">
    <property type="term" value="P:protein transport"/>
    <property type="evidence" value="ECO:0007669"/>
    <property type="project" value="UniProtKB-KW"/>
</dbReference>
<keyword evidence="10" id="KW-1185">Reference proteome</keyword>
<keyword evidence="2" id="KW-0813">Transport</keyword>
<evidence type="ECO:0000313" key="10">
    <source>
        <dbReference type="Proteomes" id="UP000298127"/>
    </source>
</evidence>
<keyword evidence="3" id="KW-0812">Transmembrane</keyword>
<organism evidence="9 10">
    <name type="scientific">Orlajensenia leifsoniae</name>
    <dbReference type="NCBI Taxonomy" id="2561933"/>
    <lineage>
        <taxon>Bacteria</taxon>
        <taxon>Bacillati</taxon>
        <taxon>Actinomycetota</taxon>
        <taxon>Actinomycetes</taxon>
        <taxon>Micrococcales</taxon>
        <taxon>Microbacteriaceae</taxon>
        <taxon>Orlajensenia</taxon>
    </lineage>
</organism>